<dbReference type="Pfam" id="PF00106">
    <property type="entry name" value="adh_short"/>
    <property type="match status" value="1"/>
</dbReference>
<comment type="caution">
    <text evidence="3">The sequence shown here is derived from an EMBL/GenBank/DDBJ whole genome shotgun (WGS) entry which is preliminary data.</text>
</comment>
<evidence type="ECO:0000256" key="2">
    <source>
        <dbReference type="ARBA" id="ARBA00023002"/>
    </source>
</evidence>
<accession>A0A9W6QWS9</accession>
<keyword evidence="4" id="KW-1185">Reference proteome</keyword>
<dbReference type="AlphaFoldDB" id="A0A9W6QWS9"/>
<gene>
    <name evidence="3" type="ORF">Atai01_20900</name>
</gene>
<evidence type="ECO:0000313" key="4">
    <source>
        <dbReference type="Proteomes" id="UP001165136"/>
    </source>
</evidence>
<dbReference type="SUPFAM" id="SSF51735">
    <property type="entry name" value="NAD(P)-binding Rossmann-fold domains"/>
    <property type="match status" value="1"/>
</dbReference>
<evidence type="ECO:0000313" key="3">
    <source>
        <dbReference type="EMBL" id="GLY65471.1"/>
    </source>
</evidence>
<sequence>MATQQEVFGGGIAVVTGSGSGIGEGLAHHLAERLGMTVVVADIDGAAAERVAGALGAPGRGVPYQVDVRDADRVAELARWVRAELGPVRLLVLNAGLEQFGYVWDTPVAQWERLVDVNINGVFTGVRAFLPSMIADEGRSHLLVMASIGSVVSVPLQAGYVMSKHAVLGLTECLHQEIGLVGADVSVAAVLPGAVESNIFSSAGGVEEGDVDAAERQRRAMLAVHERAITPAEAAETIMQQAAQGEFYIVTQPEMVLKAMADRATQLAGRRPPAPFRSRFAANASR</sequence>
<dbReference type="CDD" id="cd05233">
    <property type="entry name" value="SDR_c"/>
    <property type="match status" value="1"/>
</dbReference>
<dbReference type="Proteomes" id="UP001165136">
    <property type="component" value="Unassembled WGS sequence"/>
</dbReference>
<dbReference type="PANTHER" id="PTHR43391:SF82">
    <property type="entry name" value="OXIDOREDUCTASE SADH-RELATED"/>
    <property type="match status" value="1"/>
</dbReference>
<dbReference type="EMBL" id="BSTI01000004">
    <property type="protein sequence ID" value="GLY65471.1"/>
    <property type="molecule type" value="Genomic_DNA"/>
</dbReference>
<dbReference type="PANTHER" id="PTHR43391">
    <property type="entry name" value="RETINOL DEHYDROGENASE-RELATED"/>
    <property type="match status" value="1"/>
</dbReference>
<evidence type="ECO:0000256" key="1">
    <source>
        <dbReference type="ARBA" id="ARBA00006484"/>
    </source>
</evidence>
<reference evidence="3" key="1">
    <citation type="submission" date="2023-03" db="EMBL/GenBank/DDBJ databases">
        <title>Amycolatopsis taiwanensis NBRC 103393.</title>
        <authorList>
            <person name="Ichikawa N."/>
            <person name="Sato H."/>
            <person name="Tonouchi N."/>
        </authorList>
    </citation>
    <scope>NUCLEOTIDE SEQUENCE</scope>
    <source>
        <strain evidence="3">NBRC 103393</strain>
    </source>
</reference>
<keyword evidence="2" id="KW-0560">Oxidoreductase</keyword>
<organism evidence="3 4">
    <name type="scientific">Amycolatopsis taiwanensis</name>
    <dbReference type="NCBI Taxonomy" id="342230"/>
    <lineage>
        <taxon>Bacteria</taxon>
        <taxon>Bacillati</taxon>
        <taxon>Actinomycetota</taxon>
        <taxon>Actinomycetes</taxon>
        <taxon>Pseudonocardiales</taxon>
        <taxon>Pseudonocardiaceae</taxon>
        <taxon>Amycolatopsis</taxon>
    </lineage>
</organism>
<dbReference type="PROSITE" id="PS00061">
    <property type="entry name" value="ADH_SHORT"/>
    <property type="match status" value="1"/>
</dbReference>
<dbReference type="InterPro" id="IPR002347">
    <property type="entry name" value="SDR_fam"/>
</dbReference>
<dbReference type="GO" id="GO:0016491">
    <property type="term" value="F:oxidoreductase activity"/>
    <property type="evidence" value="ECO:0007669"/>
    <property type="project" value="UniProtKB-KW"/>
</dbReference>
<dbReference type="InterPro" id="IPR036291">
    <property type="entry name" value="NAD(P)-bd_dom_sf"/>
</dbReference>
<dbReference type="InterPro" id="IPR020904">
    <property type="entry name" value="Sc_DH/Rdtase_CS"/>
</dbReference>
<dbReference type="RefSeq" id="WP_285486662.1">
    <property type="nucleotide sequence ID" value="NZ_BSTI01000004.1"/>
</dbReference>
<proteinExistence type="inferred from homology"/>
<dbReference type="PRINTS" id="PR00081">
    <property type="entry name" value="GDHRDH"/>
</dbReference>
<dbReference type="Gene3D" id="3.40.50.720">
    <property type="entry name" value="NAD(P)-binding Rossmann-like Domain"/>
    <property type="match status" value="1"/>
</dbReference>
<comment type="similarity">
    <text evidence="1">Belongs to the short-chain dehydrogenases/reductases (SDR) family.</text>
</comment>
<protein>
    <submittedName>
        <fullName evidence="3">Oxidoreductase</fullName>
    </submittedName>
</protein>
<name>A0A9W6QWS9_9PSEU</name>